<evidence type="ECO:0000313" key="2">
    <source>
        <dbReference type="Proteomes" id="UP000887229"/>
    </source>
</evidence>
<organism evidence="1 2">
    <name type="scientific">Emericellopsis atlantica</name>
    <dbReference type="NCBI Taxonomy" id="2614577"/>
    <lineage>
        <taxon>Eukaryota</taxon>
        <taxon>Fungi</taxon>
        <taxon>Dikarya</taxon>
        <taxon>Ascomycota</taxon>
        <taxon>Pezizomycotina</taxon>
        <taxon>Sordariomycetes</taxon>
        <taxon>Hypocreomycetidae</taxon>
        <taxon>Hypocreales</taxon>
        <taxon>Bionectriaceae</taxon>
        <taxon>Emericellopsis</taxon>
    </lineage>
</organism>
<dbReference type="EMBL" id="MU251261">
    <property type="protein sequence ID" value="KAG9252625.1"/>
    <property type="molecule type" value="Genomic_DNA"/>
</dbReference>
<accession>A0A9P7ZIG2</accession>
<evidence type="ECO:0000313" key="1">
    <source>
        <dbReference type="EMBL" id="KAG9252625.1"/>
    </source>
</evidence>
<keyword evidence="2" id="KW-1185">Reference proteome</keyword>
<sequence length="245" mass="27772">MSSAGSFNVICHRPGQAANRRSFDSSCPVAQKGHLHPMCCAWTGIPPPFWLVLCVLAIVDTILGHWVSRLPRLLTLVYVSPRHLKHSRRIYSQDRGNSIVLNWYRCSDYEAEDKFTWIVRRTSGGGVRISFWNEIRDSLSCTGPVDQLCMWSALISVLSNEHERAVMEQMLGAGLAEPSKLIESMNEPYLRSQLLFRLLNLLLSGNAIRVGQLGFFLCLCRCNYAARTLHRSGQEDLTQASYYTY</sequence>
<gene>
    <name evidence="1" type="ORF">F5Z01DRAFT_221149</name>
</gene>
<name>A0A9P7ZIG2_9HYPO</name>
<reference evidence="1" key="1">
    <citation type="journal article" date="2021" name="IMA Fungus">
        <title>Genomic characterization of three marine fungi, including Emericellopsis atlantica sp. nov. with signatures of a generalist lifestyle and marine biomass degradation.</title>
        <authorList>
            <person name="Hagestad O.C."/>
            <person name="Hou L."/>
            <person name="Andersen J.H."/>
            <person name="Hansen E.H."/>
            <person name="Altermark B."/>
            <person name="Li C."/>
            <person name="Kuhnert E."/>
            <person name="Cox R.J."/>
            <person name="Crous P.W."/>
            <person name="Spatafora J.W."/>
            <person name="Lail K."/>
            <person name="Amirebrahimi M."/>
            <person name="Lipzen A."/>
            <person name="Pangilinan J."/>
            <person name="Andreopoulos W."/>
            <person name="Hayes R.D."/>
            <person name="Ng V."/>
            <person name="Grigoriev I.V."/>
            <person name="Jackson S.A."/>
            <person name="Sutton T.D.S."/>
            <person name="Dobson A.D.W."/>
            <person name="Rama T."/>
        </authorList>
    </citation>
    <scope>NUCLEOTIDE SEQUENCE</scope>
    <source>
        <strain evidence="1">TS7</strain>
    </source>
</reference>
<dbReference type="RefSeq" id="XP_046116549.1">
    <property type="nucleotide sequence ID" value="XM_046258214.1"/>
</dbReference>
<dbReference type="GeneID" id="70289117"/>
<dbReference type="AlphaFoldDB" id="A0A9P7ZIG2"/>
<comment type="caution">
    <text evidence="1">The sequence shown here is derived from an EMBL/GenBank/DDBJ whole genome shotgun (WGS) entry which is preliminary data.</text>
</comment>
<proteinExistence type="predicted"/>
<dbReference type="Proteomes" id="UP000887229">
    <property type="component" value="Unassembled WGS sequence"/>
</dbReference>
<protein>
    <submittedName>
        <fullName evidence="1">Uncharacterized protein</fullName>
    </submittedName>
</protein>